<dbReference type="CTD" id="54103"/>
<dbReference type="Pfam" id="PF14959">
    <property type="entry name" value="GSAP-16"/>
    <property type="match status" value="1"/>
</dbReference>
<dbReference type="GeneID" id="112866852"/>
<evidence type="ECO:0000259" key="1">
    <source>
        <dbReference type="Pfam" id="PF14959"/>
    </source>
</evidence>
<dbReference type="AlphaFoldDB" id="A0A6P6IF52"/>
<dbReference type="PANTHER" id="PTHR13630:SF1">
    <property type="entry name" value="GAMMA-SECRETASE-ACTIVATING PROTEIN"/>
    <property type="match status" value="1"/>
</dbReference>
<dbReference type="KEGG" id="pcoo:112866852"/>
<gene>
    <name evidence="3" type="primary">GSAP</name>
</gene>
<sequence length="682" mass="78207">MSEQRLYYIDLKKSRSILKCLQFSVDEKFNLMFEAPLDITLSDSGFKLVNFGCDDLQDQENLSKHLTLCVFTNHTGSLCVCYSPKFDSWEKFTYSVFYFHKGHGKTFTAALGSVDSHVTKGLTFLNLDYYLAVYLPGHFFHLLNIQHPDLICHSLFLTGNSEVVDMLPHSPLQSLSGSLVLDWCSGKLYRALLNQSYLLQFLWNTRLDCEKMAVLHCVLSCGGDRRFLEAKEQKLESALWLGKPDSILSLEGWEQGVSVLQQERMVVETEGVVDTACPWEDHIVMLTKVRWCDNVHTDGLAGFKPRSAASKLSGVVWFDFLLYLTALHTASSYWSICPETSNMDKLLPYSSVLTWNTEIPGITLVTEEIALPFMKVHSFKGYWEKLNSNLEYVKYSKPHLHYNNSMVRREWHSLISEEKTGRRRSMVYVKNILDNATKVISNLEARNLEPRLTPLFQEEDNHQRLLMGLLDLVCQIMETSWRKHSLHPCVPHFSGRASAAEFKVFHIMTRILEATKNLFLPLPPGFHTLHTILGVHCLPLHNLLHYIDSGVLLLTETAVTRLMKDLDNTEKNEKLKFSIIVRLPPLIGQKICRLWDHPMSSNIISRNHVKRLLQNYKKKPPSSVIHKSSFSVEFLPLNYFVEILTDIESSNQALYAFEGHDNVDAKFVEEAALKHTMMLLGL</sequence>
<protein>
    <submittedName>
        <fullName evidence="3">Gamma-secretase-activating protein</fullName>
    </submittedName>
</protein>
<keyword evidence="2" id="KW-1185">Reference proteome</keyword>
<dbReference type="GO" id="GO:0005802">
    <property type="term" value="C:trans-Golgi network"/>
    <property type="evidence" value="ECO:0007669"/>
    <property type="project" value="TreeGrafter"/>
</dbReference>
<reference evidence="3" key="1">
    <citation type="submission" date="2025-08" db="UniProtKB">
        <authorList>
            <consortium name="RefSeq"/>
        </authorList>
    </citation>
    <scope>IDENTIFICATION</scope>
    <source>
        <tissue evidence="3">Blood</tissue>
    </source>
</reference>
<name>A0A6P6IF52_PUMCO</name>
<proteinExistence type="predicted"/>
<dbReference type="GO" id="GO:1902004">
    <property type="term" value="P:positive regulation of amyloid-beta formation"/>
    <property type="evidence" value="ECO:0007669"/>
    <property type="project" value="TreeGrafter"/>
</dbReference>
<evidence type="ECO:0000313" key="2">
    <source>
        <dbReference type="Proteomes" id="UP000515131"/>
    </source>
</evidence>
<dbReference type="PANTHER" id="PTHR13630">
    <property type="entry name" value="GAMMA-SECRETASE-ACTIVATING PROTEIN"/>
    <property type="match status" value="1"/>
</dbReference>
<dbReference type="InterPro" id="IPR026172">
    <property type="entry name" value="GSAP_fam"/>
</dbReference>
<evidence type="ECO:0000313" key="3">
    <source>
        <dbReference type="RefSeq" id="XP_025785598.1"/>
    </source>
</evidence>
<dbReference type="Proteomes" id="UP000515131">
    <property type="component" value="Unplaced"/>
</dbReference>
<accession>A0A6P6IF52</accession>
<dbReference type="InterPro" id="IPR028010">
    <property type="entry name" value="GSAP_C_dom"/>
</dbReference>
<organism evidence="2 3">
    <name type="scientific">Puma concolor</name>
    <name type="common">Mountain lion</name>
    <name type="synonym">Felis concolor</name>
    <dbReference type="NCBI Taxonomy" id="9696"/>
    <lineage>
        <taxon>Eukaryota</taxon>
        <taxon>Metazoa</taxon>
        <taxon>Chordata</taxon>
        <taxon>Craniata</taxon>
        <taxon>Vertebrata</taxon>
        <taxon>Euteleostomi</taxon>
        <taxon>Mammalia</taxon>
        <taxon>Eutheria</taxon>
        <taxon>Laurasiatheria</taxon>
        <taxon>Carnivora</taxon>
        <taxon>Feliformia</taxon>
        <taxon>Felidae</taxon>
        <taxon>Felinae</taxon>
        <taxon>Puma</taxon>
    </lineage>
</organism>
<feature type="domain" description="Gamma-secretase-activating protein C-terminal" evidence="1">
    <location>
        <begin position="470"/>
        <end position="577"/>
    </location>
</feature>
<dbReference type="RefSeq" id="XP_025785598.1">
    <property type="nucleotide sequence ID" value="XM_025929813.1"/>
</dbReference>